<organism evidence="1 2">
    <name type="scientific">Bdellovibrio bacteriovorus</name>
    <dbReference type="NCBI Taxonomy" id="959"/>
    <lineage>
        <taxon>Bacteria</taxon>
        <taxon>Pseudomonadati</taxon>
        <taxon>Bdellovibrionota</taxon>
        <taxon>Bdellovibrionia</taxon>
        <taxon>Bdellovibrionales</taxon>
        <taxon>Pseudobdellovibrionaceae</taxon>
        <taxon>Bdellovibrio</taxon>
    </lineage>
</organism>
<evidence type="ECO:0000313" key="1">
    <source>
        <dbReference type="EMBL" id="KYG64827.1"/>
    </source>
</evidence>
<accession>A0A150WM08</accession>
<dbReference type="Proteomes" id="UP000075320">
    <property type="component" value="Unassembled WGS sequence"/>
</dbReference>
<comment type="caution">
    <text evidence="1">The sequence shown here is derived from an EMBL/GenBank/DDBJ whole genome shotgun (WGS) entry which is preliminary data.</text>
</comment>
<dbReference type="RefSeq" id="WP_061835338.1">
    <property type="nucleotide sequence ID" value="NZ_LUKE01000002.1"/>
</dbReference>
<sequence length="146" mass="16655">MAQAKKHTIRIENFCGFEYLIAENVPAYEDKKYGTVINMDPADMEIIAATAIIENNYPIRGKEVHLFRSVLDLSLERFAGIFGLSGAGVLKWEKSPLKRLDLANEWMIRSFMSEKLNLKKQCLFSEAMKVEDSKVKQSHSIKLRAS</sequence>
<dbReference type="EMBL" id="LUKE01000002">
    <property type="protein sequence ID" value="KYG64827.1"/>
    <property type="molecule type" value="Genomic_DNA"/>
</dbReference>
<proteinExistence type="predicted"/>
<dbReference type="AlphaFoldDB" id="A0A150WM08"/>
<keyword evidence="2" id="KW-1185">Reference proteome</keyword>
<protein>
    <submittedName>
        <fullName evidence="1">Uncharacterized protein</fullName>
    </submittedName>
</protein>
<name>A0A150WM08_BDEBC</name>
<gene>
    <name evidence="1" type="ORF">AZI86_11535</name>
</gene>
<evidence type="ECO:0000313" key="2">
    <source>
        <dbReference type="Proteomes" id="UP000075320"/>
    </source>
</evidence>
<reference evidence="1 2" key="1">
    <citation type="submission" date="2016-03" db="EMBL/GenBank/DDBJ databases">
        <authorList>
            <person name="Ploux O."/>
        </authorList>
    </citation>
    <scope>NUCLEOTIDE SEQUENCE [LARGE SCALE GENOMIC DNA]</scope>
    <source>
        <strain evidence="1 2">R0</strain>
    </source>
</reference>